<evidence type="ECO:0000256" key="2">
    <source>
        <dbReference type="ARBA" id="ARBA00006773"/>
    </source>
</evidence>
<dbReference type="GO" id="GO:0000034">
    <property type="term" value="F:adenine deaminase activity"/>
    <property type="evidence" value="ECO:0007669"/>
    <property type="project" value="UniProtKB-UniRule"/>
</dbReference>
<dbReference type="SUPFAM" id="SSF51338">
    <property type="entry name" value="Composite domain of metallo-dependent hydrolases"/>
    <property type="match status" value="1"/>
</dbReference>
<evidence type="ECO:0000256" key="7">
    <source>
        <dbReference type="ARBA" id="ARBA00069718"/>
    </source>
</evidence>
<evidence type="ECO:0000256" key="8">
    <source>
        <dbReference type="HAMAP-Rule" id="MF_01518"/>
    </source>
</evidence>
<evidence type="ECO:0000313" key="12">
    <source>
        <dbReference type="Proteomes" id="UP000295689"/>
    </source>
</evidence>
<dbReference type="Gene3D" id="2.30.40.10">
    <property type="entry name" value="Urease, subunit C, domain 1"/>
    <property type="match status" value="1"/>
</dbReference>
<dbReference type="NCBIfam" id="TIGR01178">
    <property type="entry name" value="ade"/>
    <property type="match status" value="1"/>
</dbReference>
<name>A0A4V2RDS0_9BACI</name>
<sequence length="657" mass="72105">MEIDLGKRIEVAAGRKKADLVIKNGKIIDVFNADIINGDVAIVDGFIAGVGKYSGEREIDADGCYISPGLIDGHVHIESSMVTPQEFAKVLLIHGVTSVISDPHEIANVAGKKGIQYMLESSKDLPVDIFIMLPSSVPAADFEHAGASLESEDLKPFYQEPRVLGLAEVMNFPGVKTADKKMLAKIKEAKKAGKRIDGHAAGLSADDLNVYMASGIRTDHECTTVMEARERLQKGMYLMIREGTVAKDLKNVIGVVNQQNSRRCLFVTDDKHLDDIMDEGSIDFNVKLAIQSGISPITAIQMATFNAAECYGLTNKGAVAPGYEADLLLIENLTEMSISTVFKSGREVVANRRLLPNHLADSTTDFANLSETVSFPELEPTLLNLPLKGRKSNLIGIIPNSLVTHHIVEEVEVDEDGMFEPSIENDQLKVALIERHKMTGHIGLGIVKGLGLKSGAIASTVAHDSHNLVLCGTNDQDMILAANEIKKMQGGLIVVKNGYVLARLELPIAGLMSPLSYQEVYSKLKVIDKALEQLGANKDFNPFLTLSFLALPVIPEVKLTVQGLFHAGTFLAYRYRCRRCLIMCFLKRRHLLLFSLQIGLIRKKSHLFGHNRAYWLLCGNTALNSIFRLSQSLRASPVMIIGIYKDLPRLPFTCYLS</sequence>
<dbReference type="EC" id="3.5.4.2" evidence="3 8"/>
<dbReference type="HAMAP" id="MF_01518">
    <property type="entry name" value="Adenine_deamin"/>
    <property type="match status" value="1"/>
</dbReference>
<dbReference type="InterPro" id="IPR006680">
    <property type="entry name" value="Amidohydro-rel"/>
</dbReference>
<gene>
    <name evidence="8" type="primary">ade</name>
    <name evidence="11" type="ORF">EV146_1045</name>
</gene>
<dbReference type="Proteomes" id="UP000295689">
    <property type="component" value="Unassembled WGS sequence"/>
</dbReference>
<evidence type="ECO:0000259" key="10">
    <source>
        <dbReference type="Pfam" id="PF13382"/>
    </source>
</evidence>
<evidence type="ECO:0000256" key="6">
    <source>
        <dbReference type="ARBA" id="ARBA00047720"/>
    </source>
</evidence>
<dbReference type="Pfam" id="PF01979">
    <property type="entry name" value="Amidohydro_1"/>
    <property type="match status" value="1"/>
</dbReference>
<protein>
    <recommendedName>
        <fullName evidence="7 8">Adenine deaminase</fullName>
        <shortName evidence="8">Adenase</shortName>
        <shortName evidence="8">Adenine aminase</shortName>
        <ecNumber evidence="3 8">3.5.4.2</ecNumber>
    </recommendedName>
</protein>
<dbReference type="InterPro" id="IPR006679">
    <property type="entry name" value="Adenine_deam"/>
</dbReference>
<comment type="catalytic activity">
    <reaction evidence="6 8">
        <text>adenine + H2O + H(+) = hypoxanthine + NH4(+)</text>
        <dbReference type="Rhea" id="RHEA:23688"/>
        <dbReference type="ChEBI" id="CHEBI:15377"/>
        <dbReference type="ChEBI" id="CHEBI:15378"/>
        <dbReference type="ChEBI" id="CHEBI:16708"/>
        <dbReference type="ChEBI" id="CHEBI:17368"/>
        <dbReference type="ChEBI" id="CHEBI:28938"/>
        <dbReference type="EC" id="3.5.4.2"/>
    </reaction>
</comment>
<dbReference type="Gene3D" id="3.20.20.140">
    <property type="entry name" value="Metal-dependent hydrolases"/>
    <property type="match status" value="1"/>
</dbReference>
<dbReference type="InterPro" id="IPR026912">
    <property type="entry name" value="Adenine_deam_C"/>
</dbReference>
<dbReference type="AlphaFoldDB" id="A0A4V2RDS0"/>
<evidence type="ECO:0000256" key="1">
    <source>
        <dbReference type="ARBA" id="ARBA00001936"/>
    </source>
</evidence>
<evidence type="ECO:0000256" key="5">
    <source>
        <dbReference type="ARBA" id="ARBA00023211"/>
    </source>
</evidence>
<reference evidence="11 12" key="1">
    <citation type="journal article" date="2015" name="Stand. Genomic Sci.">
        <title>Genomic Encyclopedia of Bacterial and Archaeal Type Strains, Phase III: the genomes of soil and plant-associated and newly described type strains.</title>
        <authorList>
            <person name="Whitman W.B."/>
            <person name="Woyke T."/>
            <person name="Klenk H.P."/>
            <person name="Zhou Y."/>
            <person name="Lilburn T.G."/>
            <person name="Beck B.J."/>
            <person name="De Vos P."/>
            <person name="Vandamme P."/>
            <person name="Eisen J.A."/>
            <person name="Garrity G."/>
            <person name="Hugenholtz P."/>
            <person name="Kyrpides N.C."/>
        </authorList>
    </citation>
    <scope>NUCLEOTIDE SEQUENCE [LARGE SCALE GENOMIC DNA]</scope>
    <source>
        <strain evidence="11 12">CV53</strain>
    </source>
</reference>
<dbReference type="EMBL" id="SLVV01000004">
    <property type="protein sequence ID" value="TCN25900.1"/>
    <property type="molecule type" value="Genomic_DNA"/>
</dbReference>
<dbReference type="SUPFAM" id="SSF51556">
    <property type="entry name" value="Metallo-dependent hydrolases"/>
    <property type="match status" value="1"/>
</dbReference>
<evidence type="ECO:0000259" key="9">
    <source>
        <dbReference type="Pfam" id="PF01979"/>
    </source>
</evidence>
<dbReference type="PANTHER" id="PTHR11113:SF2">
    <property type="entry name" value="ADENINE DEAMINASE"/>
    <property type="match status" value="1"/>
</dbReference>
<dbReference type="Pfam" id="PF13382">
    <property type="entry name" value="Adenine_deam_C"/>
    <property type="match status" value="1"/>
</dbReference>
<keyword evidence="5 8" id="KW-0464">Manganese</keyword>
<dbReference type="CDD" id="cd01295">
    <property type="entry name" value="AdeC"/>
    <property type="match status" value="1"/>
</dbReference>
<comment type="cofactor">
    <cofactor evidence="1 8">
        <name>Mn(2+)</name>
        <dbReference type="ChEBI" id="CHEBI:29035"/>
    </cofactor>
</comment>
<dbReference type="GO" id="GO:0006146">
    <property type="term" value="P:adenine catabolic process"/>
    <property type="evidence" value="ECO:0007669"/>
    <property type="project" value="InterPro"/>
</dbReference>
<comment type="similarity">
    <text evidence="2 8">Belongs to the metallo-dependent hydrolases superfamily. Adenine deaminase family.</text>
</comment>
<feature type="domain" description="Adenine deaminase C-terminal" evidence="10">
    <location>
        <begin position="402"/>
        <end position="568"/>
    </location>
</feature>
<keyword evidence="4 8" id="KW-0378">Hydrolase</keyword>
<keyword evidence="12" id="KW-1185">Reference proteome</keyword>
<dbReference type="RefSeq" id="WP_132003825.1">
    <property type="nucleotide sequence ID" value="NZ_JABUHM010000009.1"/>
</dbReference>
<accession>A0A4V2RDS0</accession>
<dbReference type="InterPro" id="IPR011059">
    <property type="entry name" value="Metal-dep_hydrolase_composite"/>
</dbReference>
<evidence type="ECO:0000313" key="11">
    <source>
        <dbReference type="EMBL" id="TCN25900.1"/>
    </source>
</evidence>
<evidence type="ECO:0000256" key="4">
    <source>
        <dbReference type="ARBA" id="ARBA00022801"/>
    </source>
</evidence>
<feature type="domain" description="Amidohydrolase-related" evidence="9">
    <location>
        <begin position="65"/>
        <end position="348"/>
    </location>
</feature>
<evidence type="ECO:0000256" key="3">
    <source>
        <dbReference type="ARBA" id="ARBA00012782"/>
    </source>
</evidence>
<proteinExistence type="inferred from homology"/>
<dbReference type="FunFam" id="3.20.20.140:FF:000016">
    <property type="entry name" value="Adenine deaminase"/>
    <property type="match status" value="1"/>
</dbReference>
<comment type="caution">
    <text evidence="11">The sequence shown here is derived from an EMBL/GenBank/DDBJ whole genome shotgun (WGS) entry which is preliminary data.</text>
</comment>
<dbReference type="InterPro" id="IPR032466">
    <property type="entry name" value="Metal_Hydrolase"/>
</dbReference>
<organism evidence="11 12">
    <name type="scientific">Mesobacillus foraminis</name>
    <dbReference type="NCBI Taxonomy" id="279826"/>
    <lineage>
        <taxon>Bacteria</taxon>
        <taxon>Bacillati</taxon>
        <taxon>Bacillota</taxon>
        <taxon>Bacilli</taxon>
        <taxon>Bacillales</taxon>
        <taxon>Bacillaceae</taxon>
        <taxon>Mesobacillus</taxon>
    </lineage>
</organism>
<dbReference type="PANTHER" id="PTHR11113">
    <property type="entry name" value="N-ACETYLGLUCOSAMINE-6-PHOSPHATE DEACETYLASE"/>
    <property type="match status" value="1"/>
</dbReference>